<dbReference type="GO" id="GO:0006281">
    <property type="term" value="P:DNA repair"/>
    <property type="evidence" value="ECO:0007669"/>
    <property type="project" value="TreeGrafter"/>
</dbReference>
<keyword evidence="2" id="KW-1185">Reference proteome</keyword>
<dbReference type="STRING" id="290340.AAur_4021"/>
<dbReference type="InterPro" id="IPR023198">
    <property type="entry name" value="PGP-like_dom2"/>
</dbReference>
<dbReference type="NCBIfam" id="TIGR01509">
    <property type="entry name" value="HAD-SF-IA-v3"/>
    <property type="match status" value="1"/>
</dbReference>
<dbReference type="Gene3D" id="1.10.150.240">
    <property type="entry name" value="Putative phosphatase, domain 2"/>
    <property type="match status" value="1"/>
</dbReference>
<dbReference type="PRINTS" id="PR00413">
    <property type="entry name" value="HADHALOGNASE"/>
</dbReference>
<evidence type="ECO:0000313" key="2">
    <source>
        <dbReference type="Proteomes" id="UP000000637"/>
    </source>
</evidence>
<dbReference type="NCBIfam" id="TIGR01549">
    <property type="entry name" value="HAD-SF-IA-v1"/>
    <property type="match status" value="1"/>
</dbReference>
<dbReference type="Pfam" id="PF13419">
    <property type="entry name" value="HAD_2"/>
    <property type="match status" value="1"/>
</dbReference>
<sequence>MHGLNRRWLIVEADSTSGKKRGVLFDVDGTLIDSSYFHAMAWWQAFRREGLDIEMSAIHRRVGMGGDRLIQSLVPDCPRGMLEDLKSAHSAVFSTFWPTLRTFDSVRDLLAACSDAGLAVGLASSAQERDLEVSRHLLDAGSSIDAWTSSNDAKESKPAPDILEACLDKLGLSPKDVVFVGDAVWDVKAGAAIGVPVIALTCGGISEAELREAGAVEVYDNPRHLLEHLESSAIGTLMAGSLDD</sequence>
<dbReference type="HOGENOM" id="CLU_045011_19_2_11"/>
<dbReference type="PANTHER" id="PTHR43434">
    <property type="entry name" value="PHOSPHOGLYCOLATE PHOSPHATASE"/>
    <property type="match status" value="1"/>
</dbReference>
<dbReference type="AlphaFoldDB" id="A1RBT0"/>
<dbReference type="SUPFAM" id="SSF56784">
    <property type="entry name" value="HAD-like"/>
    <property type="match status" value="1"/>
</dbReference>
<dbReference type="InterPro" id="IPR050155">
    <property type="entry name" value="HAD-like_hydrolase_sf"/>
</dbReference>
<dbReference type="InterPro" id="IPR041492">
    <property type="entry name" value="HAD_2"/>
</dbReference>
<name>A1RBT0_PAEAT</name>
<dbReference type="EMBL" id="CP000474">
    <property type="protein sequence ID" value="ABM07400.1"/>
    <property type="molecule type" value="Genomic_DNA"/>
</dbReference>
<evidence type="ECO:0000313" key="1">
    <source>
        <dbReference type="EMBL" id="ABM07400.1"/>
    </source>
</evidence>
<dbReference type="Proteomes" id="UP000000637">
    <property type="component" value="Chromosome"/>
</dbReference>
<dbReference type="InterPro" id="IPR036412">
    <property type="entry name" value="HAD-like_sf"/>
</dbReference>
<gene>
    <name evidence="1" type="ordered locus">AAur_4021</name>
</gene>
<accession>A1RBT0</accession>
<dbReference type="SFLD" id="SFLDS00003">
    <property type="entry name" value="Haloacid_Dehalogenase"/>
    <property type="match status" value="1"/>
</dbReference>
<dbReference type="InterPro" id="IPR006439">
    <property type="entry name" value="HAD-SF_hydro_IA"/>
</dbReference>
<dbReference type="GO" id="GO:0005829">
    <property type="term" value="C:cytosol"/>
    <property type="evidence" value="ECO:0007669"/>
    <property type="project" value="TreeGrafter"/>
</dbReference>
<dbReference type="PANTHER" id="PTHR43434:SF16">
    <property type="entry name" value="BLL8046 PROTEIN"/>
    <property type="match status" value="1"/>
</dbReference>
<reference evidence="1 2" key="1">
    <citation type="journal article" date="2006" name="PLoS Genet.">
        <title>Secrets of soil survival revealed by the genome sequence of Arthrobacter aurescens TC1.</title>
        <authorList>
            <person name="Mongodin E.F."/>
            <person name="Shapir N."/>
            <person name="Daugherty S.C."/>
            <person name="DeBoy R.T."/>
            <person name="Emerson J.B."/>
            <person name="Shvartzbeyn A."/>
            <person name="Radune D."/>
            <person name="Vamathevan J."/>
            <person name="Riggs F."/>
            <person name="Grinberg V."/>
            <person name="Khouri H."/>
            <person name="Wackett L.P."/>
            <person name="Nelson K.E."/>
            <person name="Sadowsky M.J."/>
        </authorList>
    </citation>
    <scope>NUCLEOTIDE SEQUENCE [LARGE SCALE GENOMIC DNA]</scope>
    <source>
        <strain evidence="1 2">TC1</strain>
    </source>
</reference>
<dbReference type="SFLD" id="SFLDG01129">
    <property type="entry name" value="C1.5:_HAD__Beta-PGM__Phosphata"/>
    <property type="match status" value="1"/>
</dbReference>
<proteinExistence type="predicted"/>
<dbReference type="KEGG" id="aau:AAur_4021"/>
<dbReference type="GO" id="GO:0008967">
    <property type="term" value="F:phosphoglycolate phosphatase activity"/>
    <property type="evidence" value="ECO:0007669"/>
    <property type="project" value="TreeGrafter"/>
</dbReference>
<dbReference type="InterPro" id="IPR023214">
    <property type="entry name" value="HAD_sf"/>
</dbReference>
<organism evidence="1 2">
    <name type="scientific">Paenarthrobacter aurescens (strain TC1)</name>
    <dbReference type="NCBI Taxonomy" id="290340"/>
    <lineage>
        <taxon>Bacteria</taxon>
        <taxon>Bacillati</taxon>
        <taxon>Actinomycetota</taxon>
        <taxon>Actinomycetes</taxon>
        <taxon>Micrococcales</taxon>
        <taxon>Micrococcaceae</taxon>
        <taxon>Paenarthrobacter</taxon>
    </lineage>
</organism>
<dbReference type="Gene3D" id="3.40.50.1000">
    <property type="entry name" value="HAD superfamily/HAD-like"/>
    <property type="match status" value="1"/>
</dbReference>
<protein>
    <submittedName>
        <fullName evidence="1">Haloacid dehalogenase-like hydrolase</fullName>
    </submittedName>
</protein>
<dbReference type="eggNOG" id="COG0546">
    <property type="taxonomic scope" value="Bacteria"/>
</dbReference>